<protein>
    <submittedName>
        <fullName evidence="3">Uncharacterized protein</fullName>
    </submittedName>
</protein>
<evidence type="ECO:0000313" key="3">
    <source>
        <dbReference type="EMBL" id="WWC86901.1"/>
    </source>
</evidence>
<proteinExistence type="predicted"/>
<gene>
    <name evidence="3" type="ORF">L201_001780</name>
</gene>
<feature type="compositionally biased region" description="Low complexity" evidence="1">
    <location>
        <begin position="34"/>
        <end position="85"/>
    </location>
</feature>
<organism evidence="3 4">
    <name type="scientific">Kwoniella dendrophila CBS 6074</name>
    <dbReference type="NCBI Taxonomy" id="1295534"/>
    <lineage>
        <taxon>Eukaryota</taxon>
        <taxon>Fungi</taxon>
        <taxon>Dikarya</taxon>
        <taxon>Basidiomycota</taxon>
        <taxon>Agaricomycotina</taxon>
        <taxon>Tremellomycetes</taxon>
        <taxon>Tremellales</taxon>
        <taxon>Cryptococcaceae</taxon>
        <taxon>Kwoniella</taxon>
    </lineage>
</organism>
<dbReference type="Proteomes" id="UP001355207">
    <property type="component" value="Chromosome 2"/>
</dbReference>
<dbReference type="GeneID" id="91092452"/>
<reference evidence="3 4" key="1">
    <citation type="submission" date="2024-01" db="EMBL/GenBank/DDBJ databases">
        <title>Comparative genomics of Cryptococcus and Kwoniella reveals pathogenesis evolution and contrasting modes of karyotype evolution via chromosome fusion or intercentromeric recombination.</title>
        <authorList>
            <person name="Coelho M.A."/>
            <person name="David-Palma M."/>
            <person name="Shea T."/>
            <person name="Bowers K."/>
            <person name="McGinley-Smith S."/>
            <person name="Mohammad A.W."/>
            <person name="Gnirke A."/>
            <person name="Yurkov A.M."/>
            <person name="Nowrousian M."/>
            <person name="Sun S."/>
            <person name="Cuomo C.A."/>
            <person name="Heitman J."/>
        </authorList>
    </citation>
    <scope>NUCLEOTIDE SEQUENCE [LARGE SCALE GENOMIC DNA]</scope>
    <source>
        <strain evidence="3 4">CBS 6074</strain>
    </source>
</reference>
<keyword evidence="2" id="KW-0472">Membrane</keyword>
<keyword evidence="4" id="KW-1185">Reference proteome</keyword>
<dbReference type="AlphaFoldDB" id="A0AAX4JP93"/>
<evidence type="ECO:0000313" key="4">
    <source>
        <dbReference type="Proteomes" id="UP001355207"/>
    </source>
</evidence>
<accession>A0AAX4JP93</accession>
<evidence type="ECO:0000256" key="1">
    <source>
        <dbReference type="SAM" id="MobiDB-lite"/>
    </source>
</evidence>
<feature type="region of interest" description="Disordered" evidence="1">
    <location>
        <begin position="1"/>
        <end position="120"/>
    </location>
</feature>
<keyword evidence="2" id="KW-0812">Transmembrane</keyword>
<dbReference type="EMBL" id="CP144099">
    <property type="protein sequence ID" value="WWC86901.1"/>
    <property type="molecule type" value="Genomic_DNA"/>
</dbReference>
<name>A0AAX4JP93_9TREE</name>
<dbReference type="RefSeq" id="XP_066073664.1">
    <property type="nucleotide sequence ID" value="XM_066217567.1"/>
</dbReference>
<keyword evidence="2" id="KW-1133">Transmembrane helix</keyword>
<feature type="transmembrane region" description="Helical" evidence="2">
    <location>
        <begin position="236"/>
        <end position="260"/>
    </location>
</feature>
<evidence type="ECO:0000256" key="2">
    <source>
        <dbReference type="SAM" id="Phobius"/>
    </source>
</evidence>
<sequence length="267" mass="29103">MPERPRLHLDFNSPCTPPPIYSPYFTPTSPPSPSSSSSSSSPYSPKLSSTPSRRSSTSSTSSLESSSSSSSSSSLNSPKTPTTPKIIMGAMVFTPEPKSYRSSGEDYLNGNNDEDELELESSLEVPGIVLTEPPRQPSPRLPSPPPKQVVLLAPCSLPIPTNLINSSNTSDIKTIIQLKESKSVVPLSFSSSSQLYQNEKPQFSSTFMKFLGYPEQQIQPTNLKVRSKRNSIKMMLLLFIMLLGCYHLWSTLEIGLAVGLEEASLVL</sequence>